<protein>
    <submittedName>
        <fullName evidence="1">Uncharacterized protein</fullName>
    </submittedName>
</protein>
<accession>A0ABM7TQF6</accession>
<evidence type="ECO:0000313" key="1">
    <source>
        <dbReference type="EMBL" id="BCZ80799.1"/>
    </source>
</evidence>
<name>A0ABM7TQF6_9BURK</name>
<gene>
    <name evidence="1" type="ORF">PTKU64_44740</name>
</gene>
<dbReference type="EMBL" id="AP024956">
    <property type="protein sequence ID" value="BCZ80799.1"/>
    <property type="molecule type" value="Genomic_DNA"/>
</dbReference>
<proteinExistence type="predicted"/>
<sequence length="89" mass="10153">MRADIPAGLQIRDHTTVHACHASKRLLRQTSKFPSLPDLLANSGGRMGWDERVHVRFIVHFLHLHNDPKQSVYVTATNLEDRDRVNSIS</sequence>
<keyword evidence="2" id="KW-1185">Reference proteome</keyword>
<evidence type="ECO:0000313" key="2">
    <source>
        <dbReference type="Proteomes" id="UP001319874"/>
    </source>
</evidence>
<reference evidence="1 2" key="1">
    <citation type="journal article" date="2022" name="Front. Microbiol.">
        <title>Identification and characterization of a novel class of self-sufficient cytochrome P450 hydroxylase involved in cyclohexanecarboxylate degradation in Paraburkholderia terrae strain KU-64.</title>
        <authorList>
            <person name="Yamamoto T."/>
            <person name="Hasegawa Y."/>
            <person name="Iwaki H."/>
        </authorList>
    </citation>
    <scope>NUCLEOTIDE SEQUENCE [LARGE SCALE GENOMIC DNA]</scope>
    <source>
        <strain evidence="1 2">KU-64</strain>
    </source>
</reference>
<organism evidence="1 2">
    <name type="scientific">Paraburkholderia terrae</name>
    <dbReference type="NCBI Taxonomy" id="311230"/>
    <lineage>
        <taxon>Bacteria</taxon>
        <taxon>Pseudomonadati</taxon>
        <taxon>Pseudomonadota</taxon>
        <taxon>Betaproteobacteria</taxon>
        <taxon>Burkholderiales</taxon>
        <taxon>Burkholderiaceae</taxon>
        <taxon>Paraburkholderia</taxon>
    </lineage>
</organism>
<dbReference type="Proteomes" id="UP001319874">
    <property type="component" value="Chromosome 2"/>
</dbReference>